<dbReference type="SMART" id="SM00304">
    <property type="entry name" value="HAMP"/>
    <property type="match status" value="1"/>
</dbReference>
<keyword evidence="15" id="KW-1185">Reference proteome</keyword>
<dbReference type="PANTHER" id="PTHR32089:SF114">
    <property type="entry name" value="METHYL-ACCEPTING CHEMOTAXIS PROTEIN MCPB"/>
    <property type="match status" value="1"/>
</dbReference>
<keyword evidence="5 11" id="KW-0812">Transmembrane</keyword>
<dbReference type="PROSITE" id="PS50111">
    <property type="entry name" value="CHEMOTAXIS_TRANSDUC_2"/>
    <property type="match status" value="1"/>
</dbReference>
<gene>
    <name evidence="14" type="ORF">R4Z09_25525</name>
</gene>
<dbReference type="Pfam" id="PF02743">
    <property type="entry name" value="dCache_1"/>
    <property type="match status" value="1"/>
</dbReference>
<comment type="subcellular location">
    <subcellularLocation>
        <location evidence="1">Cell membrane</location>
        <topology evidence="1">Multi-pass membrane protein</topology>
    </subcellularLocation>
</comment>
<reference evidence="14 15" key="1">
    <citation type="submission" date="2023-10" db="EMBL/GenBank/DDBJ databases">
        <title>Niallia locisalis sp.nov. isolated from a salt pond sample.</title>
        <authorList>
            <person name="Li X.-J."/>
            <person name="Dong L."/>
        </authorList>
    </citation>
    <scope>NUCLEOTIDE SEQUENCE [LARGE SCALE GENOMIC DNA]</scope>
    <source>
        <strain evidence="14 15">DSM 29761</strain>
    </source>
</reference>
<evidence type="ECO:0000259" key="13">
    <source>
        <dbReference type="PROSITE" id="PS50885"/>
    </source>
</evidence>
<evidence type="ECO:0000256" key="3">
    <source>
        <dbReference type="ARBA" id="ARBA00022481"/>
    </source>
</evidence>
<evidence type="ECO:0000256" key="6">
    <source>
        <dbReference type="ARBA" id="ARBA00022989"/>
    </source>
</evidence>
<evidence type="ECO:0000256" key="1">
    <source>
        <dbReference type="ARBA" id="ARBA00004651"/>
    </source>
</evidence>
<dbReference type="InterPro" id="IPR033479">
    <property type="entry name" value="dCache_1"/>
</dbReference>
<evidence type="ECO:0000259" key="12">
    <source>
        <dbReference type="PROSITE" id="PS50111"/>
    </source>
</evidence>
<dbReference type="InterPro" id="IPR029151">
    <property type="entry name" value="Sensor-like_sf"/>
</dbReference>
<dbReference type="PANTHER" id="PTHR32089">
    <property type="entry name" value="METHYL-ACCEPTING CHEMOTAXIS PROTEIN MCPB"/>
    <property type="match status" value="1"/>
</dbReference>
<feature type="domain" description="HAMP" evidence="13">
    <location>
        <begin position="301"/>
        <end position="353"/>
    </location>
</feature>
<dbReference type="SMART" id="SM00283">
    <property type="entry name" value="MA"/>
    <property type="match status" value="1"/>
</dbReference>
<evidence type="ECO:0000256" key="7">
    <source>
        <dbReference type="ARBA" id="ARBA00023136"/>
    </source>
</evidence>
<keyword evidence="6 11" id="KW-1133">Transmembrane helix</keyword>
<dbReference type="InterPro" id="IPR003660">
    <property type="entry name" value="HAMP_dom"/>
</dbReference>
<evidence type="ECO:0000256" key="8">
    <source>
        <dbReference type="ARBA" id="ARBA00023224"/>
    </source>
</evidence>
<organism evidence="14 15">
    <name type="scientific">Niallia oryzisoli</name>
    <dbReference type="NCBI Taxonomy" id="1737571"/>
    <lineage>
        <taxon>Bacteria</taxon>
        <taxon>Bacillati</taxon>
        <taxon>Bacillota</taxon>
        <taxon>Bacilli</taxon>
        <taxon>Bacillales</taxon>
        <taxon>Bacillaceae</taxon>
        <taxon>Niallia</taxon>
    </lineage>
</organism>
<sequence>MKTFFSKINHIRTKLTLAFALILIIPILIVGVLSFTTAKDTVEREVLAGIDDYLNLLNTTINNEMESKIQNVEHFSQISASQLDQETNVTDLRLKFDQYIQTHPEVTNIYVGNEKGEFIQEPNVAMDADYDPRKRPWYQESMVQRGEAVISPPYISASTDGMVVTISKATADGSGVMAVDIDLKYLQDLTNQVKIGEGGYALLLDGNKKFISHPENAGGIEAAEEFYNKLYEKEKGEFTYTLNGEQKIMSFMTNDLTGWKLGGNLVSKEISERAATILKTTIIVMIASVLIGSLAVLFIIKSIIRPLNAIKEKAITISQGDLTEPIDIKTNDEIGALGHAFNEMQGSLRNLVQKIEKSAMHVTDASEELSTNAYQTGITSEQVATAIQEVSSSAEKQTYKMEENTQSLHEVSQGVMRIAENSAKVSELSHHASQYAEDGGKAVQDTVNQMQSIYETVTQSNLVIKTLNERSKEVNSIVDVITGIADQTNLLALNAAIEAARAGEHGKGFTVVADEVRKLAEQSQHYAKEIYSIIERIQHDTEKSFNIMTQVMSDVQSGVQISRDAIDKFNKIIHSTKEMAPQMQEVSAAAEQMAAAVQEVTGIANELSAIAQENAATSEEVAASTEEQIASLEEISTSAKKLSTMADELYGAVSQFKY</sequence>
<evidence type="ECO:0000256" key="4">
    <source>
        <dbReference type="ARBA" id="ARBA00022500"/>
    </source>
</evidence>
<keyword evidence="4" id="KW-0145">Chemotaxis</keyword>
<keyword evidence="2" id="KW-1003">Cell membrane</keyword>
<evidence type="ECO:0000256" key="9">
    <source>
        <dbReference type="ARBA" id="ARBA00029447"/>
    </source>
</evidence>
<dbReference type="CDD" id="cd12912">
    <property type="entry name" value="PDC2_MCP_like"/>
    <property type="match status" value="1"/>
</dbReference>
<dbReference type="EMBL" id="CP137640">
    <property type="protein sequence ID" value="WVX80564.1"/>
    <property type="molecule type" value="Genomic_DNA"/>
</dbReference>
<evidence type="ECO:0000256" key="5">
    <source>
        <dbReference type="ARBA" id="ARBA00022692"/>
    </source>
</evidence>
<evidence type="ECO:0000313" key="14">
    <source>
        <dbReference type="EMBL" id="WVX80564.1"/>
    </source>
</evidence>
<dbReference type="InterPro" id="IPR004089">
    <property type="entry name" value="MCPsignal_dom"/>
</dbReference>
<dbReference type="SUPFAM" id="SSF103190">
    <property type="entry name" value="Sensory domain-like"/>
    <property type="match status" value="1"/>
</dbReference>
<dbReference type="Pfam" id="PF00015">
    <property type="entry name" value="MCPsignal"/>
    <property type="match status" value="1"/>
</dbReference>
<evidence type="ECO:0000256" key="10">
    <source>
        <dbReference type="PROSITE-ProRule" id="PRU00284"/>
    </source>
</evidence>
<dbReference type="Pfam" id="PF00672">
    <property type="entry name" value="HAMP"/>
    <property type="match status" value="1"/>
</dbReference>
<dbReference type="RefSeq" id="WP_338449495.1">
    <property type="nucleotide sequence ID" value="NZ_CP137640.1"/>
</dbReference>
<dbReference type="CDD" id="cd11386">
    <property type="entry name" value="MCP_signal"/>
    <property type="match status" value="1"/>
</dbReference>
<dbReference type="CDD" id="cd06225">
    <property type="entry name" value="HAMP"/>
    <property type="match status" value="1"/>
</dbReference>
<accession>A0ABZ2CA05</accession>
<feature type="domain" description="Methyl-accepting transducer" evidence="12">
    <location>
        <begin position="372"/>
        <end position="608"/>
    </location>
</feature>
<dbReference type="CDD" id="cd18773">
    <property type="entry name" value="PDC1_HK_sensor"/>
    <property type="match status" value="1"/>
</dbReference>
<keyword evidence="7 11" id="KW-0472">Membrane</keyword>
<comment type="similarity">
    <text evidence="9">Belongs to the methyl-accepting chemotaxis (MCP) protein family.</text>
</comment>
<dbReference type="Gene3D" id="1.10.287.950">
    <property type="entry name" value="Methyl-accepting chemotaxis protein"/>
    <property type="match status" value="1"/>
</dbReference>
<name>A0ABZ2CA05_9BACI</name>
<evidence type="ECO:0000256" key="11">
    <source>
        <dbReference type="SAM" id="Phobius"/>
    </source>
</evidence>
<evidence type="ECO:0000313" key="15">
    <source>
        <dbReference type="Proteomes" id="UP001357223"/>
    </source>
</evidence>
<dbReference type="Proteomes" id="UP001357223">
    <property type="component" value="Chromosome"/>
</dbReference>
<feature type="transmembrane region" description="Helical" evidence="11">
    <location>
        <begin position="282"/>
        <end position="304"/>
    </location>
</feature>
<dbReference type="Gene3D" id="3.30.450.20">
    <property type="entry name" value="PAS domain"/>
    <property type="match status" value="2"/>
</dbReference>
<keyword evidence="8 10" id="KW-0807">Transducer</keyword>
<keyword evidence="3" id="KW-0488">Methylation</keyword>
<protein>
    <submittedName>
        <fullName evidence="14">Methyl-accepting chemotaxis protein</fullName>
    </submittedName>
</protein>
<proteinExistence type="inferred from homology"/>
<evidence type="ECO:0000256" key="2">
    <source>
        <dbReference type="ARBA" id="ARBA00022475"/>
    </source>
</evidence>
<dbReference type="PROSITE" id="PS50885">
    <property type="entry name" value="HAMP"/>
    <property type="match status" value="1"/>
</dbReference>
<dbReference type="SUPFAM" id="SSF58104">
    <property type="entry name" value="Methyl-accepting chemotaxis protein (MCP) signaling domain"/>
    <property type="match status" value="1"/>
</dbReference>